<dbReference type="InterPro" id="IPR002645">
    <property type="entry name" value="STAS_dom"/>
</dbReference>
<dbReference type="SUPFAM" id="SSF52091">
    <property type="entry name" value="SpoIIaa-like"/>
    <property type="match status" value="1"/>
</dbReference>
<keyword evidence="3" id="KW-1185">Reference proteome</keyword>
<name>A0A0K6HUZ3_9BURK</name>
<protein>
    <submittedName>
        <fullName evidence="2">STAS domain</fullName>
    </submittedName>
</protein>
<organism evidence="2 3">
    <name type="scientific">Thiomonas bhubaneswarensis</name>
    <dbReference type="NCBI Taxonomy" id="339866"/>
    <lineage>
        <taxon>Bacteria</taxon>
        <taxon>Pseudomonadati</taxon>
        <taxon>Pseudomonadota</taxon>
        <taxon>Betaproteobacteria</taxon>
        <taxon>Burkholderiales</taxon>
        <taxon>Thiomonas</taxon>
    </lineage>
</organism>
<feature type="domain" description="STAS" evidence="1">
    <location>
        <begin position="1"/>
        <end position="92"/>
    </location>
</feature>
<dbReference type="OrthoDB" id="9156744at2"/>
<dbReference type="AlphaFoldDB" id="A0A0K6HUZ3"/>
<evidence type="ECO:0000259" key="1">
    <source>
        <dbReference type="PROSITE" id="PS50801"/>
    </source>
</evidence>
<dbReference type="STRING" id="339866.GCA_001418255_00771"/>
<gene>
    <name evidence="2" type="ORF">Ga0061069_102247</name>
</gene>
<dbReference type="InterPro" id="IPR058548">
    <property type="entry name" value="MlaB-like_STAS"/>
</dbReference>
<reference evidence="3" key="1">
    <citation type="submission" date="2015-08" db="EMBL/GenBank/DDBJ databases">
        <authorList>
            <person name="Varghese N."/>
        </authorList>
    </citation>
    <scope>NUCLEOTIDE SEQUENCE [LARGE SCALE GENOMIC DNA]</scope>
    <source>
        <strain evidence="3">DSM 18181</strain>
    </source>
</reference>
<dbReference type="Gene3D" id="3.30.750.24">
    <property type="entry name" value="STAS domain"/>
    <property type="match status" value="1"/>
</dbReference>
<evidence type="ECO:0000313" key="2">
    <source>
        <dbReference type="EMBL" id="CUA94867.1"/>
    </source>
</evidence>
<accession>A0A0K6HUZ3</accession>
<dbReference type="InterPro" id="IPR036513">
    <property type="entry name" value="STAS_dom_sf"/>
</dbReference>
<dbReference type="EMBL" id="CYHF01000002">
    <property type="protein sequence ID" value="CUA94867.1"/>
    <property type="molecule type" value="Genomic_DNA"/>
</dbReference>
<evidence type="ECO:0000313" key="3">
    <source>
        <dbReference type="Proteomes" id="UP000183649"/>
    </source>
</evidence>
<sequence>MPVYALPAEVTLDSASGIRRLALAVLRAESTPWAVDATALTRFDSSILALLLELRRAAPQEQLEVRGVPARLNDLAAAYGLAFLLEAAAAYS</sequence>
<dbReference type="PROSITE" id="PS50801">
    <property type="entry name" value="STAS"/>
    <property type="match status" value="1"/>
</dbReference>
<dbReference type="Proteomes" id="UP000183649">
    <property type="component" value="Unassembled WGS sequence"/>
</dbReference>
<proteinExistence type="predicted"/>
<dbReference type="RefSeq" id="WP_055449701.1">
    <property type="nucleotide sequence ID" value="NZ_CYHF01000002.1"/>
</dbReference>
<dbReference type="Pfam" id="PF13466">
    <property type="entry name" value="STAS_2"/>
    <property type="match status" value="1"/>
</dbReference>